<proteinExistence type="predicted"/>
<sequence length="100" mass="11579">MKEGGTRGFNKGAMSRPKKRKTKRQKQLRMTKRTISEPLIKNEVKWEHTEQEQMRRDPQIPTDRGTRLSHQSNLALPTTKMAKYSKTRRDSNDGEAGAIL</sequence>
<evidence type="ECO:0000313" key="1">
    <source>
        <dbReference type="EMBL" id="KAI5682733.1"/>
    </source>
</evidence>
<protein>
    <submittedName>
        <fullName evidence="1">Uncharacterized protein</fullName>
    </submittedName>
</protein>
<reference evidence="2" key="1">
    <citation type="journal article" date="2023" name="Nat. Plants">
        <title>Single-cell RNA sequencing provides a high-resolution roadmap for understanding the multicellular compartmentation of specialized metabolism.</title>
        <authorList>
            <person name="Sun S."/>
            <person name="Shen X."/>
            <person name="Li Y."/>
            <person name="Li Y."/>
            <person name="Wang S."/>
            <person name="Li R."/>
            <person name="Zhang H."/>
            <person name="Shen G."/>
            <person name="Guo B."/>
            <person name="Wei J."/>
            <person name="Xu J."/>
            <person name="St-Pierre B."/>
            <person name="Chen S."/>
            <person name="Sun C."/>
        </authorList>
    </citation>
    <scope>NUCLEOTIDE SEQUENCE [LARGE SCALE GENOMIC DNA]</scope>
</reference>
<organism evidence="1 2">
    <name type="scientific">Catharanthus roseus</name>
    <name type="common">Madagascar periwinkle</name>
    <name type="synonym">Vinca rosea</name>
    <dbReference type="NCBI Taxonomy" id="4058"/>
    <lineage>
        <taxon>Eukaryota</taxon>
        <taxon>Viridiplantae</taxon>
        <taxon>Streptophyta</taxon>
        <taxon>Embryophyta</taxon>
        <taxon>Tracheophyta</taxon>
        <taxon>Spermatophyta</taxon>
        <taxon>Magnoliopsida</taxon>
        <taxon>eudicotyledons</taxon>
        <taxon>Gunneridae</taxon>
        <taxon>Pentapetalae</taxon>
        <taxon>asterids</taxon>
        <taxon>lamiids</taxon>
        <taxon>Gentianales</taxon>
        <taxon>Apocynaceae</taxon>
        <taxon>Rauvolfioideae</taxon>
        <taxon>Vinceae</taxon>
        <taxon>Catharanthinae</taxon>
        <taxon>Catharanthus</taxon>
    </lineage>
</organism>
<keyword evidence="2" id="KW-1185">Reference proteome</keyword>
<dbReference type="EMBL" id="CM044701">
    <property type="protein sequence ID" value="KAI5682733.1"/>
    <property type="molecule type" value="Genomic_DNA"/>
</dbReference>
<dbReference type="Proteomes" id="UP001060085">
    <property type="component" value="Linkage Group LG01"/>
</dbReference>
<evidence type="ECO:0000313" key="2">
    <source>
        <dbReference type="Proteomes" id="UP001060085"/>
    </source>
</evidence>
<comment type="caution">
    <text evidence="1">The sequence shown here is derived from an EMBL/GenBank/DDBJ whole genome shotgun (WGS) entry which is preliminary data.</text>
</comment>
<name>A0ACC0CCN6_CATRO</name>
<accession>A0ACC0CCN6</accession>
<gene>
    <name evidence="1" type="ORF">M9H77_03961</name>
</gene>